<dbReference type="InterPro" id="IPR012944">
    <property type="entry name" value="SusD_RagB_dom"/>
</dbReference>
<comment type="similarity">
    <text evidence="2">Belongs to the SusD family.</text>
</comment>
<dbReference type="Pfam" id="PF07980">
    <property type="entry name" value="SusD_RagB"/>
    <property type="match status" value="1"/>
</dbReference>
<dbReference type="InterPro" id="IPR033985">
    <property type="entry name" value="SusD-like_N"/>
</dbReference>
<feature type="domain" description="RagB/SusD" evidence="7">
    <location>
        <begin position="312"/>
        <end position="453"/>
    </location>
</feature>
<organism evidence="9 10">
    <name type="scientific">Persicobacter psychrovividus</name>
    <dbReference type="NCBI Taxonomy" id="387638"/>
    <lineage>
        <taxon>Bacteria</taxon>
        <taxon>Pseudomonadati</taxon>
        <taxon>Bacteroidota</taxon>
        <taxon>Cytophagia</taxon>
        <taxon>Cytophagales</taxon>
        <taxon>Persicobacteraceae</taxon>
        <taxon>Persicobacter</taxon>
    </lineage>
</organism>
<name>A0ABM7VC99_9BACT</name>
<feature type="domain" description="SusD-like N-terminal" evidence="8">
    <location>
        <begin position="24"/>
        <end position="217"/>
    </location>
</feature>
<evidence type="ECO:0000256" key="2">
    <source>
        <dbReference type="ARBA" id="ARBA00006275"/>
    </source>
</evidence>
<dbReference type="SUPFAM" id="SSF48452">
    <property type="entry name" value="TPR-like"/>
    <property type="match status" value="1"/>
</dbReference>
<evidence type="ECO:0000313" key="9">
    <source>
        <dbReference type="EMBL" id="BDC98548.1"/>
    </source>
</evidence>
<dbReference type="InterPro" id="IPR011990">
    <property type="entry name" value="TPR-like_helical_dom_sf"/>
</dbReference>
<evidence type="ECO:0000256" key="4">
    <source>
        <dbReference type="ARBA" id="ARBA00023136"/>
    </source>
</evidence>
<gene>
    <name evidence="9" type="ORF">PEPS_08290</name>
</gene>
<evidence type="ECO:0000256" key="3">
    <source>
        <dbReference type="ARBA" id="ARBA00022729"/>
    </source>
</evidence>
<dbReference type="Proteomes" id="UP001354989">
    <property type="component" value="Chromosome"/>
</dbReference>
<sequence length="453" mass="50588">MKLKNIFCGLLAAFMMSGLSSCSDFLTLTPPSSIGENNFFENTEEVESAVIGVYDGLQELTNIAWSIEGIVDDNTFPGTEGFYAEMNAFTFDPFTGFFYDYWRICYSTINRANMVLENIEVVEEGAKRDQLKGEVLFIRAYVYHQMVQIYGSSPLILKTIGHADYAEMANTPEADIYAQVIADLKEAATLLPDSYSSDELGRATAWSAKGILAKAYLSSGDDVSAKTLLKEIMDSGNFKLQENYKEVFEVEMNNEILFAVRYVASDNEHQTFSYTFSSKGEFGGVMATTDILNTYEDGDLRKDASVGEDGGKMVVDKYNSVGISNEQSGVDWVALRYADVILLYAELLANEGMNTEAVDIVNQIRTRAGLAPKTFATQQELIDGIALERRLELAFEGHRWFDLKRYGNAIETIKAYLESENITTPISDHHLLFPIPNREINLADGNLRQNDGY</sequence>
<keyword evidence="10" id="KW-1185">Reference proteome</keyword>
<feature type="signal peptide" evidence="6">
    <location>
        <begin position="1"/>
        <end position="22"/>
    </location>
</feature>
<evidence type="ECO:0000259" key="7">
    <source>
        <dbReference type="Pfam" id="PF07980"/>
    </source>
</evidence>
<dbReference type="PROSITE" id="PS51257">
    <property type="entry name" value="PROKAR_LIPOPROTEIN"/>
    <property type="match status" value="1"/>
</dbReference>
<accession>A0ABM7VC99</accession>
<evidence type="ECO:0000256" key="6">
    <source>
        <dbReference type="SAM" id="SignalP"/>
    </source>
</evidence>
<dbReference type="RefSeq" id="WP_338397735.1">
    <property type="nucleotide sequence ID" value="NZ_AP025292.1"/>
</dbReference>
<keyword evidence="4" id="KW-0472">Membrane</keyword>
<keyword evidence="5" id="KW-0998">Cell outer membrane</keyword>
<evidence type="ECO:0000259" key="8">
    <source>
        <dbReference type="Pfam" id="PF14322"/>
    </source>
</evidence>
<comment type="subcellular location">
    <subcellularLocation>
        <location evidence="1">Cell outer membrane</location>
    </subcellularLocation>
</comment>
<evidence type="ECO:0000256" key="5">
    <source>
        <dbReference type="ARBA" id="ARBA00023237"/>
    </source>
</evidence>
<reference evidence="9 10" key="1">
    <citation type="submission" date="2021-12" db="EMBL/GenBank/DDBJ databases">
        <title>Genome sequencing of bacteria with rrn-lacking chromosome and rrn-plasmid.</title>
        <authorList>
            <person name="Anda M."/>
            <person name="Iwasaki W."/>
        </authorList>
    </citation>
    <scope>NUCLEOTIDE SEQUENCE [LARGE SCALE GENOMIC DNA]</scope>
    <source>
        <strain evidence="9 10">NBRC 101262</strain>
    </source>
</reference>
<proteinExistence type="inferred from homology"/>
<keyword evidence="3 6" id="KW-0732">Signal</keyword>
<dbReference type="Pfam" id="PF14322">
    <property type="entry name" value="SusD-like_3"/>
    <property type="match status" value="1"/>
</dbReference>
<protein>
    <submittedName>
        <fullName evidence="9">Membrane protein</fullName>
    </submittedName>
</protein>
<evidence type="ECO:0000313" key="10">
    <source>
        <dbReference type="Proteomes" id="UP001354989"/>
    </source>
</evidence>
<dbReference type="Gene3D" id="1.25.40.390">
    <property type="match status" value="1"/>
</dbReference>
<evidence type="ECO:0000256" key="1">
    <source>
        <dbReference type="ARBA" id="ARBA00004442"/>
    </source>
</evidence>
<feature type="chain" id="PRO_5045200108" evidence="6">
    <location>
        <begin position="23"/>
        <end position="453"/>
    </location>
</feature>
<dbReference type="EMBL" id="AP025292">
    <property type="protein sequence ID" value="BDC98548.1"/>
    <property type="molecule type" value="Genomic_DNA"/>
</dbReference>
<dbReference type="CDD" id="cd08977">
    <property type="entry name" value="SusD"/>
    <property type="match status" value="1"/>
</dbReference>